<dbReference type="SMART" id="SM00086">
    <property type="entry name" value="PAC"/>
    <property type="match status" value="1"/>
</dbReference>
<evidence type="ECO:0000256" key="5">
    <source>
        <dbReference type="ARBA" id="ARBA00022777"/>
    </source>
</evidence>
<dbReference type="InterPro" id="IPR001610">
    <property type="entry name" value="PAC"/>
</dbReference>
<dbReference type="SUPFAM" id="SSF55785">
    <property type="entry name" value="PYP-like sensor domain (PAS domain)"/>
    <property type="match status" value="2"/>
</dbReference>
<dbReference type="InterPro" id="IPR035965">
    <property type="entry name" value="PAS-like_dom_sf"/>
</dbReference>
<dbReference type="PROSITE" id="PS50112">
    <property type="entry name" value="PAS"/>
    <property type="match status" value="1"/>
</dbReference>
<keyword evidence="5" id="KW-0418">Kinase</keyword>
<feature type="domain" description="PAS" evidence="7">
    <location>
        <begin position="4"/>
        <end position="74"/>
    </location>
</feature>
<name>A0ABD5W4A2_9EURY</name>
<evidence type="ECO:0000256" key="4">
    <source>
        <dbReference type="ARBA" id="ARBA00022679"/>
    </source>
</evidence>
<dbReference type="InterPro" id="IPR000014">
    <property type="entry name" value="PAS"/>
</dbReference>
<gene>
    <name evidence="9" type="ORF">ACFQQG_04360</name>
</gene>
<evidence type="ECO:0000313" key="10">
    <source>
        <dbReference type="Proteomes" id="UP001596445"/>
    </source>
</evidence>
<protein>
    <recommendedName>
        <fullName evidence="2">histidine kinase</fullName>
        <ecNumber evidence="2">2.7.13.3</ecNumber>
    </recommendedName>
</protein>
<dbReference type="Proteomes" id="UP001596445">
    <property type="component" value="Unassembled WGS sequence"/>
</dbReference>
<feature type="domain" description="PAC" evidence="8">
    <location>
        <begin position="79"/>
        <end position="129"/>
    </location>
</feature>
<dbReference type="SMART" id="SM00091">
    <property type="entry name" value="PAS"/>
    <property type="match status" value="1"/>
</dbReference>
<keyword evidence="10" id="KW-1185">Reference proteome</keyword>
<dbReference type="EMBL" id="JBHSZI010000001">
    <property type="protein sequence ID" value="MFC7057547.1"/>
    <property type="molecule type" value="Genomic_DNA"/>
</dbReference>
<dbReference type="GO" id="GO:0004673">
    <property type="term" value="F:protein histidine kinase activity"/>
    <property type="evidence" value="ECO:0007669"/>
    <property type="project" value="UniProtKB-EC"/>
</dbReference>
<evidence type="ECO:0000256" key="6">
    <source>
        <dbReference type="SAM" id="MobiDB-lite"/>
    </source>
</evidence>
<dbReference type="RefSeq" id="WP_382186769.1">
    <property type="nucleotide sequence ID" value="NZ_JBHSZI010000001.1"/>
</dbReference>
<dbReference type="InterPro" id="IPR013655">
    <property type="entry name" value="PAS_fold_3"/>
</dbReference>
<evidence type="ECO:0000256" key="1">
    <source>
        <dbReference type="ARBA" id="ARBA00000085"/>
    </source>
</evidence>
<keyword evidence="4" id="KW-0808">Transferase</keyword>
<evidence type="ECO:0000259" key="7">
    <source>
        <dbReference type="PROSITE" id="PS50112"/>
    </source>
</evidence>
<organism evidence="9 10">
    <name type="scientific">Halovenus salina</name>
    <dbReference type="NCBI Taxonomy" id="1510225"/>
    <lineage>
        <taxon>Archaea</taxon>
        <taxon>Methanobacteriati</taxon>
        <taxon>Methanobacteriota</taxon>
        <taxon>Stenosarchaea group</taxon>
        <taxon>Halobacteria</taxon>
        <taxon>Halobacteriales</taxon>
        <taxon>Haloarculaceae</taxon>
        <taxon>Halovenus</taxon>
    </lineage>
</organism>
<evidence type="ECO:0000313" key="9">
    <source>
        <dbReference type="EMBL" id="MFC7057547.1"/>
    </source>
</evidence>
<accession>A0ABD5W4A2</accession>
<dbReference type="PROSITE" id="PS50113">
    <property type="entry name" value="PAC"/>
    <property type="match status" value="1"/>
</dbReference>
<keyword evidence="3" id="KW-0597">Phosphoprotein</keyword>
<comment type="catalytic activity">
    <reaction evidence="1">
        <text>ATP + protein L-histidine = ADP + protein N-phospho-L-histidine.</text>
        <dbReference type="EC" id="2.7.13.3"/>
    </reaction>
</comment>
<dbReference type="InterPro" id="IPR000700">
    <property type="entry name" value="PAS-assoc_C"/>
</dbReference>
<sequence length="182" mass="20975">MTEVKERLQAFLRGTTDIITLLSENGIIQYHSPAVETVLGYEQSDLVGDPVFNYVHPEDREETIESFTSSISGSEGGITKVEFRMRHADGHWVWVESQMQTADKQLPNGYVITSRDISERKENEQQLRQERERFSALFENFPEPTLSYAYEDDSPTFRQSTLPSRRHLGTMRRQPSDGRSTI</sequence>
<dbReference type="NCBIfam" id="TIGR00229">
    <property type="entry name" value="sensory_box"/>
    <property type="match status" value="1"/>
</dbReference>
<reference evidence="9 10" key="1">
    <citation type="journal article" date="2019" name="Int. J. Syst. Evol. Microbiol.">
        <title>The Global Catalogue of Microorganisms (GCM) 10K type strain sequencing project: providing services to taxonomists for standard genome sequencing and annotation.</title>
        <authorList>
            <consortium name="The Broad Institute Genomics Platform"/>
            <consortium name="The Broad Institute Genome Sequencing Center for Infectious Disease"/>
            <person name="Wu L."/>
            <person name="Ma J."/>
        </authorList>
    </citation>
    <scope>NUCLEOTIDE SEQUENCE [LARGE SCALE GENOMIC DNA]</scope>
    <source>
        <strain evidence="9 10">JCM 30072</strain>
    </source>
</reference>
<dbReference type="PANTHER" id="PTHR43304">
    <property type="entry name" value="PHYTOCHROME-LIKE PROTEIN CPH1"/>
    <property type="match status" value="1"/>
</dbReference>
<dbReference type="PANTHER" id="PTHR43304:SF1">
    <property type="entry name" value="PAC DOMAIN-CONTAINING PROTEIN"/>
    <property type="match status" value="1"/>
</dbReference>
<proteinExistence type="predicted"/>
<comment type="caution">
    <text evidence="9">The sequence shown here is derived from an EMBL/GenBank/DDBJ whole genome shotgun (WGS) entry which is preliminary data.</text>
</comment>
<feature type="region of interest" description="Disordered" evidence="6">
    <location>
        <begin position="150"/>
        <end position="182"/>
    </location>
</feature>
<evidence type="ECO:0000259" key="8">
    <source>
        <dbReference type="PROSITE" id="PS50113"/>
    </source>
</evidence>
<dbReference type="Pfam" id="PF08447">
    <property type="entry name" value="PAS_3"/>
    <property type="match status" value="1"/>
</dbReference>
<dbReference type="CDD" id="cd00130">
    <property type="entry name" value="PAS"/>
    <property type="match status" value="1"/>
</dbReference>
<evidence type="ECO:0000256" key="3">
    <source>
        <dbReference type="ARBA" id="ARBA00022553"/>
    </source>
</evidence>
<dbReference type="AlphaFoldDB" id="A0ABD5W4A2"/>
<dbReference type="Gene3D" id="3.30.450.20">
    <property type="entry name" value="PAS domain"/>
    <property type="match status" value="1"/>
</dbReference>
<dbReference type="InterPro" id="IPR052162">
    <property type="entry name" value="Sensor_kinase/Photoreceptor"/>
</dbReference>
<evidence type="ECO:0000256" key="2">
    <source>
        <dbReference type="ARBA" id="ARBA00012438"/>
    </source>
</evidence>
<dbReference type="EC" id="2.7.13.3" evidence="2"/>